<dbReference type="AlphaFoldDB" id="A0A067TDF8"/>
<dbReference type="HOGENOM" id="CLU_094673_1_0_1"/>
<evidence type="ECO:0000313" key="1">
    <source>
        <dbReference type="EMBL" id="KDR76988.1"/>
    </source>
</evidence>
<dbReference type="EMBL" id="KL142377">
    <property type="protein sequence ID" value="KDR76988.1"/>
    <property type="molecule type" value="Genomic_DNA"/>
</dbReference>
<gene>
    <name evidence="1" type="ORF">GALMADRAFT_267210</name>
</gene>
<accession>A0A067TDF8</accession>
<name>A0A067TDF8_GALM3</name>
<sequence>MLTVASNTEHILSSAYDLCEIGPSTKVTEREKKLEADPLAIVLSPYAVECYMCKKEVKLSTRSPFDNINWEDHRAQCLAKLGKTTTKDSSSEIVLYELESSNKEPTDHHISMEAMLHELSFTDLEINHLQTVHSPEGMEDHEDEQIYFDPSPSPLLVTGDTIGIRSNTPQQDDIFQDYLRRCHPQVSRQATRPLDNWRSWSWSQLSQPRFPLPVYDVYDHDSDDFHKVS</sequence>
<proteinExistence type="predicted"/>
<evidence type="ECO:0000313" key="2">
    <source>
        <dbReference type="Proteomes" id="UP000027222"/>
    </source>
</evidence>
<keyword evidence="2" id="KW-1185">Reference proteome</keyword>
<protein>
    <submittedName>
        <fullName evidence="1">Uncharacterized protein</fullName>
    </submittedName>
</protein>
<reference evidence="2" key="1">
    <citation type="journal article" date="2014" name="Proc. Natl. Acad. Sci. U.S.A.">
        <title>Extensive sampling of basidiomycete genomes demonstrates inadequacy of the white-rot/brown-rot paradigm for wood decay fungi.</title>
        <authorList>
            <person name="Riley R."/>
            <person name="Salamov A.A."/>
            <person name="Brown D.W."/>
            <person name="Nagy L.G."/>
            <person name="Floudas D."/>
            <person name="Held B.W."/>
            <person name="Levasseur A."/>
            <person name="Lombard V."/>
            <person name="Morin E."/>
            <person name="Otillar R."/>
            <person name="Lindquist E.A."/>
            <person name="Sun H."/>
            <person name="LaButti K.M."/>
            <person name="Schmutz J."/>
            <person name="Jabbour D."/>
            <person name="Luo H."/>
            <person name="Baker S.E."/>
            <person name="Pisabarro A.G."/>
            <person name="Walton J.D."/>
            <person name="Blanchette R.A."/>
            <person name="Henrissat B."/>
            <person name="Martin F."/>
            <person name="Cullen D."/>
            <person name="Hibbett D.S."/>
            <person name="Grigoriev I.V."/>
        </authorList>
    </citation>
    <scope>NUCLEOTIDE SEQUENCE [LARGE SCALE GENOMIC DNA]</scope>
    <source>
        <strain evidence="2">CBS 339.88</strain>
    </source>
</reference>
<organism evidence="1 2">
    <name type="scientific">Galerina marginata (strain CBS 339.88)</name>
    <dbReference type="NCBI Taxonomy" id="685588"/>
    <lineage>
        <taxon>Eukaryota</taxon>
        <taxon>Fungi</taxon>
        <taxon>Dikarya</taxon>
        <taxon>Basidiomycota</taxon>
        <taxon>Agaricomycotina</taxon>
        <taxon>Agaricomycetes</taxon>
        <taxon>Agaricomycetidae</taxon>
        <taxon>Agaricales</taxon>
        <taxon>Agaricineae</taxon>
        <taxon>Strophariaceae</taxon>
        <taxon>Galerina</taxon>
    </lineage>
</organism>
<dbReference type="Proteomes" id="UP000027222">
    <property type="component" value="Unassembled WGS sequence"/>
</dbReference>